<feature type="region of interest" description="Disordered" evidence="1">
    <location>
        <begin position="65"/>
        <end position="104"/>
    </location>
</feature>
<protein>
    <submittedName>
        <fullName evidence="2">Uncharacterized protein</fullName>
    </submittedName>
</protein>
<evidence type="ECO:0000313" key="3">
    <source>
        <dbReference type="Proteomes" id="UP000494040"/>
    </source>
</evidence>
<dbReference type="EnsemblMetazoa" id="XM_024225680.1">
    <property type="protein sequence ID" value="XP_024081448.1"/>
    <property type="gene ID" value="LOC112126489"/>
</dbReference>
<dbReference type="KEGG" id="clec:112126489"/>
<dbReference type="OrthoDB" id="7995304at2759"/>
<organism evidence="2 3">
    <name type="scientific">Cimex lectularius</name>
    <name type="common">Bed bug</name>
    <name type="synonym">Acanthia lectularia</name>
    <dbReference type="NCBI Taxonomy" id="79782"/>
    <lineage>
        <taxon>Eukaryota</taxon>
        <taxon>Metazoa</taxon>
        <taxon>Ecdysozoa</taxon>
        <taxon>Arthropoda</taxon>
        <taxon>Hexapoda</taxon>
        <taxon>Insecta</taxon>
        <taxon>Pterygota</taxon>
        <taxon>Neoptera</taxon>
        <taxon>Paraneoptera</taxon>
        <taxon>Hemiptera</taxon>
        <taxon>Heteroptera</taxon>
        <taxon>Panheteroptera</taxon>
        <taxon>Cimicomorpha</taxon>
        <taxon>Cimicidae</taxon>
        <taxon>Cimex</taxon>
    </lineage>
</organism>
<feature type="compositionally biased region" description="Acidic residues" evidence="1">
    <location>
        <begin position="78"/>
        <end position="88"/>
    </location>
</feature>
<keyword evidence="3" id="KW-1185">Reference proteome</keyword>
<dbReference type="AlphaFoldDB" id="A0A8I6TLW9"/>
<reference evidence="2" key="1">
    <citation type="submission" date="2022-01" db="UniProtKB">
        <authorList>
            <consortium name="EnsemblMetazoa"/>
        </authorList>
    </citation>
    <scope>IDENTIFICATION</scope>
</reference>
<evidence type="ECO:0000256" key="1">
    <source>
        <dbReference type="SAM" id="MobiDB-lite"/>
    </source>
</evidence>
<dbReference type="RefSeq" id="XP_024081448.1">
    <property type="nucleotide sequence ID" value="XM_024225680.1"/>
</dbReference>
<evidence type="ECO:0000313" key="2">
    <source>
        <dbReference type="EnsemblMetazoa" id="XP_024081448.1"/>
    </source>
</evidence>
<dbReference type="GeneID" id="112126489"/>
<name>A0A8I6TLW9_CIMLE</name>
<accession>A0A8I6TLW9</accession>
<dbReference type="Proteomes" id="UP000494040">
    <property type="component" value="Unassembled WGS sequence"/>
</dbReference>
<sequence>MKPSTINACWRKIWPQVVKKDNAFPPLQDEEKEIVRIAHQIGGEGFDDMRADEIDELLNSHEKELSDEDLMLQKEEDSKECEEVESEDESRGGEKSPSFSAKQISEILTIRDQLVQETMDLDPSLNRSLQFKRDVEAASIPYVEMLKELNFCAKKRTISSYFLPSTSKNTS</sequence>
<proteinExistence type="predicted"/>